<evidence type="ECO:0000256" key="4">
    <source>
        <dbReference type="ARBA" id="ARBA00022719"/>
    </source>
</evidence>
<keyword evidence="7 11" id="KW-0472">Membrane</keyword>
<keyword evidence="9" id="KW-0676">Redox-active center</keyword>
<evidence type="ECO:0000256" key="2">
    <source>
        <dbReference type="ARBA" id="ARBA00006214"/>
    </source>
</evidence>
<dbReference type="InterPro" id="IPR038354">
    <property type="entry name" value="VKOR_sf"/>
</dbReference>
<evidence type="ECO:0000256" key="1">
    <source>
        <dbReference type="ARBA" id="ARBA00004141"/>
    </source>
</evidence>
<dbReference type="Gene3D" id="1.20.1440.130">
    <property type="entry name" value="VKOR domain"/>
    <property type="match status" value="1"/>
</dbReference>
<dbReference type="Proteomes" id="UP000239485">
    <property type="component" value="Unassembled WGS sequence"/>
</dbReference>
<evidence type="ECO:0000256" key="6">
    <source>
        <dbReference type="ARBA" id="ARBA00023002"/>
    </source>
</evidence>
<feature type="domain" description="Vitamin K epoxide reductase" evidence="12">
    <location>
        <begin position="67"/>
        <end position="180"/>
    </location>
</feature>
<reference evidence="13 14" key="1">
    <citation type="submission" date="2018-02" db="EMBL/GenBank/DDBJ databases">
        <title>Genomic Encyclopedia of Archaeal and Bacterial Type Strains, Phase II (KMG-II): from individual species to whole genera.</title>
        <authorList>
            <person name="Goeker M."/>
        </authorList>
    </citation>
    <scope>NUCLEOTIDE SEQUENCE [LARGE SCALE GENOMIC DNA]</scope>
    <source>
        <strain evidence="13 14">DSM 22857</strain>
    </source>
</reference>
<evidence type="ECO:0000256" key="9">
    <source>
        <dbReference type="ARBA" id="ARBA00023284"/>
    </source>
</evidence>
<accession>A0A2S6IVC5</accession>
<evidence type="ECO:0000256" key="7">
    <source>
        <dbReference type="ARBA" id="ARBA00023136"/>
    </source>
</evidence>
<dbReference type="GO" id="GO:0048038">
    <property type="term" value="F:quinone binding"/>
    <property type="evidence" value="ECO:0007669"/>
    <property type="project" value="UniProtKB-KW"/>
</dbReference>
<comment type="similarity">
    <text evidence="2">Belongs to the VKOR family.</text>
</comment>
<feature type="compositionally biased region" description="Basic and acidic residues" evidence="10">
    <location>
        <begin position="1"/>
        <end position="10"/>
    </location>
</feature>
<feature type="transmembrane region" description="Helical" evidence="11">
    <location>
        <begin position="55"/>
        <end position="74"/>
    </location>
</feature>
<dbReference type="GO" id="GO:0016491">
    <property type="term" value="F:oxidoreductase activity"/>
    <property type="evidence" value="ECO:0007669"/>
    <property type="project" value="UniProtKB-KW"/>
</dbReference>
<evidence type="ECO:0000259" key="12">
    <source>
        <dbReference type="Pfam" id="PF07884"/>
    </source>
</evidence>
<organism evidence="13 14">
    <name type="scientific">Kineococcus xinjiangensis</name>
    <dbReference type="NCBI Taxonomy" id="512762"/>
    <lineage>
        <taxon>Bacteria</taxon>
        <taxon>Bacillati</taxon>
        <taxon>Actinomycetota</taxon>
        <taxon>Actinomycetes</taxon>
        <taxon>Kineosporiales</taxon>
        <taxon>Kineosporiaceae</taxon>
        <taxon>Kineococcus</taxon>
    </lineage>
</organism>
<evidence type="ECO:0000313" key="13">
    <source>
        <dbReference type="EMBL" id="PPK98158.1"/>
    </source>
</evidence>
<gene>
    <name evidence="13" type="ORF">CLV92_102311</name>
</gene>
<dbReference type="OrthoDB" id="853192at2"/>
<dbReference type="RefSeq" id="WP_104431573.1">
    <property type="nucleotide sequence ID" value="NZ_PTJD01000002.1"/>
</dbReference>
<name>A0A2S6IVC5_9ACTN</name>
<dbReference type="GO" id="GO:0016020">
    <property type="term" value="C:membrane"/>
    <property type="evidence" value="ECO:0007669"/>
    <property type="project" value="UniProtKB-SubCell"/>
</dbReference>
<protein>
    <submittedName>
        <fullName evidence="13">Vitamin K epoxide reductase family protein</fullName>
    </submittedName>
</protein>
<evidence type="ECO:0000256" key="11">
    <source>
        <dbReference type="SAM" id="Phobius"/>
    </source>
</evidence>
<sequence length="195" mass="20393">MTRLPVRERPAGPPAASVRPSSSGIGRSSSEAAEAVSDALRRGAGPYLDRRRRTAALALAAISAFVPVAAYQSGVLRHLPDPPLPGLDSDAVDASGEAYNGWKTPDAALGIASYAVTLALAGMGSADRATSRPWIPLALAAKVGVDVASALYLSAEQVTKHKKLCTYCTVASAFTVAMLPQVLPEARAAWRSWRR</sequence>
<comment type="caution">
    <text evidence="13">The sequence shown here is derived from an EMBL/GenBank/DDBJ whole genome shotgun (WGS) entry which is preliminary data.</text>
</comment>
<evidence type="ECO:0000256" key="8">
    <source>
        <dbReference type="ARBA" id="ARBA00023157"/>
    </source>
</evidence>
<evidence type="ECO:0000256" key="3">
    <source>
        <dbReference type="ARBA" id="ARBA00022692"/>
    </source>
</evidence>
<evidence type="ECO:0000256" key="5">
    <source>
        <dbReference type="ARBA" id="ARBA00022989"/>
    </source>
</evidence>
<dbReference type="AlphaFoldDB" id="A0A2S6IVC5"/>
<keyword evidence="14" id="KW-1185">Reference proteome</keyword>
<dbReference type="InterPro" id="IPR012932">
    <property type="entry name" value="VKOR"/>
</dbReference>
<dbReference type="Pfam" id="PF07884">
    <property type="entry name" value="VKOR"/>
    <property type="match status" value="1"/>
</dbReference>
<evidence type="ECO:0000256" key="10">
    <source>
        <dbReference type="SAM" id="MobiDB-lite"/>
    </source>
</evidence>
<dbReference type="EMBL" id="PTJD01000002">
    <property type="protein sequence ID" value="PPK98158.1"/>
    <property type="molecule type" value="Genomic_DNA"/>
</dbReference>
<keyword evidence="6" id="KW-0560">Oxidoreductase</keyword>
<feature type="region of interest" description="Disordered" evidence="10">
    <location>
        <begin position="1"/>
        <end position="32"/>
    </location>
</feature>
<keyword evidence="3 11" id="KW-0812">Transmembrane</keyword>
<comment type="subcellular location">
    <subcellularLocation>
        <location evidence="1">Membrane</location>
        <topology evidence="1">Multi-pass membrane protein</topology>
    </subcellularLocation>
</comment>
<keyword evidence="4" id="KW-0874">Quinone</keyword>
<keyword evidence="5 11" id="KW-1133">Transmembrane helix</keyword>
<proteinExistence type="inferred from homology"/>
<feature type="compositionally biased region" description="Low complexity" evidence="10">
    <location>
        <begin position="17"/>
        <end position="32"/>
    </location>
</feature>
<keyword evidence="8" id="KW-1015">Disulfide bond</keyword>
<evidence type="ECO:0000313" key="14">
    <source>
        <dbReference type="Proteomes" id="UP000239485"/>
    </source>
</evidence>